<evidence type="ECO:0000313" key="1">
    <source>
        <dbReference type="EMBL" id="BCZ46920.1"/>
    </source>
</evidence>
<proteinExistence type="predicted"/>
<keyword evidence="2" id="KW-1185">Reference proteome</keyword>
<name>A0ABN6IXS1_9CLOT</name>
<reference evidence="2" key="1">
    <citation type="submission" date="2021-07" db="EMBL/GenBank/DDBJ databases">
        <title>Complete genome sequencing of a Clostridium isolate.</title>
        <authorList>
            <person name="Ueki A."/>
            <person name="Tonouchi A."/>
        </authorList>
    </citation>
    <scope>NUCLEOTIDE SEQUENCE [LARGE SCALE GENOMIC DNA]</scope>
    <source>
        <strain evidence="2">C5S11</strain>
    </source>
</reference>
<dbReference type="Proteomes" id="UP000824633">
    <property type="component" value="Chromosome"/>
</dbReference>
<organism evidence="1 2">
    <name type="scientific">Clostridium gelidum</name>
    <dbReference type="NCBI Taxonomy" id="704125"/>
    <lineage>
        <taxon>Bacteria</taxon>
        <taxon>Bacillati</taxon>
        <taxon>Bacillota</taxon>
        <taxon>Clostridia</taxon>
        <taxon>Eubacteriales</taxon>
        <taxon>Clostridiaceae</taxon>
        <taxon>Clostridium</taxon>
    </lineage>
</organism>
<protein>
    <submittedName>
        <fullName evidence="1">Uncharacterized protein</fullName>
    </submittedName>
</protein>
<sequence>MSNYSKLKVHYILNCKNLLIFLYIKEFVLRFMLDFIGIRININIEHVHKLLNIREQ</sequence>
<gene>
    <name evidence="1" type="ORF">psyc5s11_29870</name>
</gene>
<accession>A0ABN6IXS1</accession>
<evidence type="ECO:0000313" key="2">
    <source>
        <dbReference type="Proteomes" id="UP000824633"/>
    </source>
</evidence>
<dbReference type="EMBL" id="AP024849">
    <property type="protein sequence ID" value="BCZ46920.1"/>
    <property type="molecule type" value="Genomic_DNA"/>
</dbReference>